<protein>
    <submittedName>
        <fullName evidence="2">Methylase of polypeptide subunit release factors</fullName>
    </submittedName>
</protein>
<evidence type="ECO:0000259" key="1">
    <source>
        <dbReference type="Pfam" id="PF05175"/>
    </source>
</evidence>
<dbReference type="GO" id="GO:0036009">
    <property type="term" value="F:protein-glutamine N-methyltransferase activity"/>
    <property type="evidence" value="ECO:0007669"/>
    <property type="project" value="TreeGrafter"/>
</dbReference>
<evidence type="ECO:0000313" key="2">
    <source>
        <dbReference type="EMBL" id="ROP34433.1"/>
    </source>
</evidence>
<reference evidence="2 3" key="1">
    <citation type="submission" date="2018-11" db="EMBL/GenBank/DDBJ databases">
        <title>Sequencing the genomes of 1000 actinobacteria strains.</title>
        <authorList>
            <person name="Klenk H.-P."/>
        </authorList>
    </citation>
    <scope>NUCLEOTIDE SEQUENCE [LARGE SCALE GENOMIC DNA]</scope>
    <source>
        <strain evidence="2 3">DSM 43634</strain>
    </source>
</reference>
<comment type="caution">
    <text evidence="2">The sequence shown here is derived from an EMBL/GenBank/DDBJ whole genome shotgun (WGS) entry which is preliminary data.</text>
</comment>
<sequence length="335" mass="35192">MTILRTRHPQEGISTAGRGTQRAMITTTAGAALRELGTALKDLGYSFTTVTPATHARVNSRPENALARDLRDIFGWSRPAPPEVLPAGIAALMDAAGVWARDGDLVRSRVRFSTYDGELYVHSAFPTTAADSVFFGPDTYRMADAAAAHLAGRDRPVRRAVDIGCGTGAGAITVAKRACDAEVLAVDINPDALSFTEVNVALAGTPGVRPCHSDLLSGVDGDFDLIVSNPPFMIDPAGRAYRDGGGPEGHELSLAILDAAADRLAPGGSLVLFSGTGIVAGQDPLREAAAARLKETGLSWTYREADPDVYGEELDGEAYAHAERIAVVVLTATRP</sequence>
<keyword evidence="2" id="KW-0489">Methyltransferase</keyword>
<dbReference type="GO" id="GO:0032259">
    <property type="term" value="P:methylation"/>
    <property type="evidence" value="ECO:0007669"/>
    <property type="project" value="UniProtKB-KW"/>
</dbReference>
<keyword evidence="2" id="KW-0808">Transferase</keyword>
<dbReference type="InterPro" id="IPR007848">
    <property type="entry name" value="Small_mtfrase_dom"/>
</dbReference>
<dbReference type="PROSITE" id="PS00092">
    <property type="entry name" value="N6_MTASE"/>
    <property type="match status" value="1"/>
</dbReference>
<dbReference type="PANTHER" id="PTHR18895">
    <property type="entry name" value="HEMK METHYLTRANSFERASE"/>
    <property type="match status" value="1"/>
</dbReference>
<organism evidence="2 3">
    <name type="scientific">Couchioplanes caeruleus</name>
    <dbReference type="NCBI Taxonomy" id="56438"/>
    <lineage>
        <taxon>Bacteria</taxon>
        <taxon>Bacillati</taxon>
        <taxon>Actinomycetota</taxon>
        <taxon>Actinomycetes</taxon>
        <taxon>Micromonosporales</taxon>
        <taxon>Micromonosporaceae</taxon>
        <taxon>Couchioplanes</taxon>
    </lineage>
</organism>
<dbReference type="InterPro" id="IPR029063">
    <property type="entry name" value="SAM-dependent_MTases_sf"/>
</dbReference>
<dbReference type="PANTHER" id="PTHR18895:SF74">
    <property type="entry name" value="MTRF1L RELEASE FACTOR GLUTAMINE METHYLTRANSFERASE"/>
    <property type="match status" value="1"/>
</dbReference>
<dbReference type="SUPFAM" id="SSF53335">
    <property type="entry name" value="S-adenosyl-L-methionine-dependent methyltransferases"/>
    <property type="match status" value="1"/>
</dbReference>
<dbReference type="Proteomes" id="UP000271683">
    <property type="component" value="Unassembled WGS sequence"/>
</dbReference>
<dbReference type="EMBL" id="RJKL01000001">
    <property type="protein sequence ID" value="ROP34433.1"/>
    <property type="molecule type" value="Genomic_DNA"/>
</dbReference>
<name>A0A3N1GVY4_9ACTN</name>
<gene>
    <name evidence="2" type="ORF">EDD30_7520</name>
</gene>
<dbReference type="CDD" id="cd02440">
    <property type="entry name" value="AdoMet_MTases"/>
    <property type="match status" value="1"/>
</dbReference>
<dbReference type="GO" id="GO:0003676">
    <property type="term" value="F:nucleic acid binding"/>
    <property type="evidence" value="ECO:0007669"/>
    <property type="project" value="InterPro"/>
</dbReference>
<dbReference type="Pfam" id="PF05175">
    <property type="entry name" value="MTS"/>
    <property type="match status" value="1"/>
</dbReference>
<feature type="domain" description="Methyltransferase small" evidence="1">
    <location>
        <begin position="156"/>
        <end position="272"/>
    </location>
</feature>
<accession>A0A3N1GVY4</accession>
<proteinExistence type="predicted"/>
<dbReference type="AlphaFoldDB" id="A0A3N1GVY4"/>
<dbReference type="Gene3D" id="3.40.50.150">
    <property type="entry name" value="Vaccinia Virus protein VP39"/>
    <property type="match status" value="1"/>
</dbReference>
<dbReference type="InterPro" id="IPR002052">
    <property type="entry name" value="DNA_methylase_N6_adenine_CS"/>
</dbReference>
<dbReference type="InterPro" id="IPR050320">
    <property type="entry name" value="N5-glutamine_MTase"/>
</dbReference>
<evidence type="ECO:0000313" key="3">
    <source>
        <dbReference type="Proteomes" id="UP000271683"/>
    </source>
</evidence>